<dbReference type="InterPro" id="IPR001507">
    <property type="entry name" value="ZP_dom"/>
</dbReference>
<keyword evidence="1 5" id="KW-0732">Signal</keyword>
<feature type="signal peptide" evidence="5">
    <location>
        <begin position="1"/>
        <end position="20"/>
    </location>
</feature>
<feature type="domain" description="ZP" evidence="6">
    <location>
        <begin position="29"/>
        <end position="279"/>
    </location>
</feature>
<evidence type="ECO:0000256" key="2">
    <source>
        <dbReference type="ARBA" id="ARBA00023157"/>
    </source>
</evidence>
<dbReference type="PANTHER" id="PTHR14002:SF43">
    <property type="entry name" value="DELTA-LIKE PROTEIN"/>
    <property type="match status" value="1"/>
</dbReference>
<keyword evidence="3" id="KW-0325">Glycoprotein</keyword>
<evidence type="ECO:0000256" key="1">
    <source>
        <dbReference type="ARBA" id="ARBA00022729"/>
    </source>
</evidence>
<dbReference type="InterPro" id="IPR055355">
    <property type="entry name" value="ZP-C"/>
</dbReference>
<reference evidence="7 8" key="1">
    <citation type="submission" date="2022-05" db="EMBL/GenBank/DDBJ databases">
        <authorList>
            <consortium name="Genoscope - CEA"/>
            <person name="William W."/>
        </authorList>
    </citation>
    <scope>NUCLEOTIDE SEQUENCE [LARGE SCALE GENOMIC DNA]</scope>
</reference>
<evidence type="ECO:0000313" key="8">
    <source>
        <dbReference type="Proteomes" id="UP001159405"/>
    </source>
</evidence>
<keyword evidence="4" id="KW-1133">Transmembrane helix</keyword>
<dbReference type="EMBL" id="CALNXK010000128">
    <property type="protein sequence ID" value="CAH3164188.1"/>
    <property type="molecule type" value="Genomic_DNA"/>
</dbReference>
<name>A0ABN8QJX3_9CNID</name>
<dbReference type="Pfam" id="PF00100">
    <property type="entry name" value="Zona_pellucida"/>
    <property type="match status" value="1"/>
</dbReference>
<dbReference type="PROSITE" id="PS51034">
    <property type="entry name" value="ZP_2"/>
    <property type="match status" value="1"/>
</dbReference>
<dbReference type="Proteomes" id="UP001159405">
    <property type="component" value="Unassembled WGS sequence"/>
</dbReference>
<evidence type="ECO:0000259" key="6">
    <source>
        <dbReference type="PROSITE" id="PS51034"/>
    </source>
</evidence>
<keyword evidence="4" id="KW-0812">Transmembrane</keyword>
<keyword evidence="4" id="KW-0472">Membrane</keyword>
<dbReference type="Gene3D" id="2.60.40.3210">
    <property type="entry name" value="Zona pellucida, ZP-N domain"/>
    <property type="match status" value="1"/>
</dbReference>
<evidence type="ECO:0000256" key="3">
    <source>
        <dbReference type="ARBA" id="ARBA00023180"/>
    </source>
</evidence>
<proteinExistence type="predicted"/>
<sequence length="380" mass="42387">MMPFLVVIAVALTLYSGIRAGAGVKVTVDCDLDQMSVHIPKTLIPGFQLADLLLLDPNCEPVKSENSSHMTVTTPLTDCGTEMQHTKENVIYRNVIEDGYARNAIVGRLQVLEIPFECVYLNQAEASLVQMNVEQTKAIALAPEEGSGMFALKIDIFKSEDYAEEYLSFPIVVTLQQRLYLQVSVDTPDTRLGITADTCYATPINSISKKEKHDIILNGCPTDETVKFYGAPATARRFSFTAFQFINGPVEPYLYVHCDVKLCNLTDSKPSCMKECNDKLESRQRREVKTDIYDLERGPIIILREKEYSLENDAENEEMGEKRDPSSSRITPWLLVVMGIMCAICFGAVIHTVMEVKRARKASDSKKDLLCSLSPPCSGE</sequence>
<dbReference type="PANTHER" id="PTHR14002">
    <property type="entry name" value="ENDOGLIN/TGF-BETA RECEPTOR TYPE III"/>
    <property type="match status" value="1"/>
</dbReference>
<accession>A0ABN8QJX3</accession>
<dbReference type="PRINTS" id="PR00023">
    <property type="entry name" value="ZPELLUCIDA"/>
</dbReference>
<dbReference type="Pfam" id="PF23344">
    <property type="entry name" value="ZP-N"/>
    <property type="match status" value="1"/>
</dbReference>
<dbReference type="SMART" id="SM00241">
    <property type="entry name" value="ZP"/>
    <property type="match status" value="1"/>
</dbReference>
<keyword evidence="2" id="KW-1015">Disulfide bond</keyword>
<feature type="transmembrane region" description="Helical" evidence="4">
    <location>
        <begin position="333"/>
        <end position="353"/>
    </location>
</feature>
<dbReference type="InterPro" id="IPR048290">
    <property type="entry name" value="ZP_chr"/>
</dbReference>
<evidence type="ECO:0000256" key="5">
    <source>
        <dbReference type="SAM" id="SignalP"/>
    </source>
</evidence>
<feature type="chain" id="PRO_5045115778" description="ZP domain-containing protein" evidence="5">
    <location>
        <begin position="21"/>
        <end position="380"/>
    </location>
</feature>
<protein>
    <recommendedName>
        <fullName evidence="6">ZP domain-containing protein</fullName>
    </recommendedName>
</protein>
<comment type="caution">
    <text evidence="7">The sequence shown here is derived from an EMBL/GenBank/DDBJ whole genome shotgun (WGS) entry which is preliminary data.</text>
</comment>
<dbReference type="InterPro" id="IPR042235">
    <property type="entry name" value="ZP-C_dom"/>
</dbReference>
<evidence type="ECO:0000313" key="7">
    <source>
        <dbReference type="EMBL" id="CAH3164188.1"/>
    </source>
</evidence>
<keyword evidence="8" id="KW-1185">Reference proteome</keyword>
<evidence type="ECO:0000256" key="4">
    <source>
        <dbReference type="SAM" id="Phobius"/>
    </source>
</evidence>
<gene>
    <name evidence="7" type="ORF">PLOB_00006171</name>
</gene>
<dbReference type="InterPro" id="IPR055356">
    <property type="entry name" value="ZP-N"/>
</dbReference>
<organism evidence="7 8">
    <name type="scientific">Porites lobata</name>
    <dbReference type="NCBI Taxonomy" id="104759"/>
    <lineage>
        <taxon>Eukaryota</taxon>
        <taxon>Metazoa</taxon>
        <taxon>Cnidaria</taxon>
        <taxon>Anthozoa</taxon>
        <taxon>Hexacorallia</taxon>
        <taxon>Scleractinia</taxon>
        <taxon>Fungiina</taxon>
        <taxon>Poritidae</taxon>
        <taxon>Porites</taxon>
    </lineage>
</organism>
<dbReference type="Gene3D" id="2.60.40.4100">
    <property type="entry name" value="Zona pellucida, ZP-C domain"/>
    <property type="match status" value="1"/>
</dbReference>